<comment type="similarity">
    <text evidence="1">Belongs to the NmrA-type oxidoreductase family. Isoflavone reductase subfamily.</text>
</comment>
<dbReference type="Gene3D" id="3.90.25.10">
    <property type="entry name" value="UDP-galactose 4-epimerase, domain 1"/>
    <property type="match status" value="1"/>
</dbReference>
<organism evidence="5 6">
    <name type="scientific">Cudoniella acicularis</name>
    <dbReference type="NCBI Taxonomy" id="354080"/>
    <lineage>
        <taxon>Eukaryota</taxon>
        <taxon>Fungi</taxon>
        <taxon>Dikarya</taxon>
        <taxon>Ascomycota</taxon>
        <taxon>Pezizomycotina</taxon>
        <taxon>Leotiomycetes</taxon>
        <taxon>Helotiales</taxon>
        <taxon>Tricladiaceae</taxon>
        <taxon>Cudoniella</taxon>
    </lineage>
</organism>
<dbReference type="Pfam" id="PF05368">
    <property type="entry name" value="NmrA"/>
    <property type="match status" value="1"/>
</dbReference>
<gene>
    <name evidence="5" type="ORF">G7Y89_g2686</name>
</gene>
<evidence type="ECO:0000256" key="2">
    <source>
        <dbReference type="ARBA" id="ARBA00022857"/>
    </source>
</evidence>
<comment type="caution">
    <text evidence="5">The sequence shown here is derived from an EMBL/GenBank/DDBJ whole genome shotgun (WGS) entry which is preliminary data.</text>
</comment>
<reference evidence="5 6" key="1">
    <citation type="submission" date="2020-03" db="EMBL/GenBank/DDBJ databases">
        <title>Draft Genome Sequence of Cudoniella acicularis.</title>
        <authorList>
            <person name="Buettner E."/>
            <person name="Kellner H."/>
        </authorList>
    </citation>
    <scope>NUCLEOTIDE SEQUENCE [LARGE SCALE GENOMIC DNA]</scope>
    <source>
        <strain evidence="5 6">DSM 108380</strain>
    </source>
</reference>
<feature type="domain" description="NmrA-like" evidence="4">
    <location>
        <begin position="3"/>
        <end position="262"/>
    </location>
</feature>
<protein>
    <recommendedName>
        <fullName evidence="4">NmrA-like domain-containing protein</fullName>
    </recommendedName>
</protein>
<evidence type="ECO:0000256" key="1">
    <source>
        <dbReference type="ARBA" id="ARBA00005725"/>
    </source>
</evidence>
<evidence type="ECO:0000256" key="3">
    <source>
        <dbReference type="ARBA" id="ARBA00023002"/>
    </source>
</evidence>
<evidence type="ECO:0000313" key="6">
    <source>
        <dbReference type="Proteomes" id="UP000566819"/>
    </source>
</evidence>
<proteinExistence type="inferred from homology"/>
<sequence>MAVVAVAGGTGAVGRNIVEAFVSQGKHEVIVLSRTADAAKEKELGVRLVATDYKDVAVLTKILEDNNVHTVISALVMMPNAGGPLEPNLIRAADASKTTRRMVPSEYGFPQYKEDGDILPSIPMKQASLHALEASKDLEWTLFYTGYFMDYFGMPNLPSYLTPYVVLMDILGNTAAIPGDGNKPVTFTHTSDVGKFVAASVDLEKWDRVSVVIGDKVTMNEAVKLAEEAKGTKFKVVYDDLEKLKRGEVTELPSQTSLYSVIPREFVQAISSAFGIWVDRGDMDFDEDTSLNKKFPELKTIKLKELLEKAWKN</sequence>
<dbReference type="OrthoDB" id="419598at2759"/>
<dbReference type="Gene3D" id="3.40.50.720">
    <property type="entry name" value="NAD(P)-binding Rossmann-like Domain"/>
    <property type="match status" value="1"/>
</dbReference>
<dbReference type="AlphaFoldDB" id="A0A8H4RTN5"/>
<dbReference type="EMBL" id="JAAMPI010000121">
    <property type="protein sequence ID" value="KAF4635408.1"/>
    <property type="molecule type" value="Genomic_DNA"/>
</dbReference>
<dbReference type="InterPro" id="IPR008030">
    <property type="entry name" value="NmrA-like"/>
</dbReference>
<dbReference type="InterPro" id="IPR036291">
    <property type="entry name" value="NAD(P)-bd_dom_sf"/>
</dbReference>
<dbReference type="PANTHER" id="PTHR47706:SF4">
    <property type="entry name" value="NMRA-LIKE DOMAIN-CONTAINING PROTEIN"/>
    <property type="match status" value="1"/>
</dbReference>
<evidence type="ECO:0000313" key="5">
    <source>
        <dbReference type="EMBL" id="KAF4635408.1"/>
    </source>
</evidence>
<keyword evidence="3" id="KW-0560">Oxidoreductase</keyword>
<evidence type="ECO:0000259" key="4">
    <source>
        <dbReference type="Pfam" id="PF05368"/>
    </source>
</evidence>
<dbReference type="Proteomes" id="UP000566819">
    <property type="component" value="Unassembled WGS sequence"/>
</dbReference>
<dbReference type="InterPro" id="IPR051609">
    <property type="entry name" value="NmrA/Isoflavone_reductase-like"/>
</dbReference>
<accession>A0A8H4RTN5</accession>
<keyword evidence="2" id="KW-0521">NADP</keyword>
<dbReference type="SUPFAM" id="SSF51735">
    <property type="entry name" value="NAD(P)-binding Rossmann-fold domains"/>
    <property type="match status" value="1"/>
</dbReference>
<name>A0A8H4RTN5_9HELO</name>
<keyword evidence="6" id="KW-1185">Reference proteome</keyword>
<dbReference type="PANTHER" id="PTHR47706">
    <property type="entry name" value="NMRA-LIKE FAMILY PROTEIN"/>
    <property type="match status" value="1"/>
</dbReference>
<dbReference type="GO" id="GO:0016491">
    <property type="term" value="F:oxidoreductase activity"/>
    <property type="evidence" value="ECO:0007669"/>
    <property type="project" value="UniProtKB-KW"/>
</dbReference>